<evidence type="ECO:0000256" key="3">
    <source>
        <dbReference type="ARBA" id="ARBA00012513"/>
    </source>
</evidence>
<dbReference type="InterPro" id="IPR011009">
    <property type="entry name" value="Kinase-like_dom_sf"/>
</dbReference>
<dbReference type="GO" id="GO:0005524">
    <property type="term" value="F:ATP binding"/>
    <property type="evidence" value="ECO:0007669"/>
    <property type="project" value="UniProtKB-UniRule"/>
</dbReference>
<evidence type="ECO:0000256" key="2">
    <source>
        <dbReference type="ARBA" id="ARBA00006692"/>
    </source>
</evidence>
<dbReference type="FunFam" id="1.10.510.10:FF:000571">
    <property type="entry name" value="Maternal embryonic leucine zipper kinase"/>
    <property type="match status" value="1"/>
</dbReference>
<dbReference type="EC" id="2.7.11.1" evidence="3"/>
<keyword evidence="4" id="KW-0723">Serine/threonine-protein kinase</keyword>
<organism evidence="15 16">
    <name type="scientific">Trichinella zimbabwensis</name>
    <dbReference type="NCBI Taxonomy" id="268475"/>
    <lineage>
        <taxon>Eukaryota</taxon>
        <taxon>Metazoa</taxon>
        <taxon>Ecdysozoa</taxon>
        <taxon>Nematoda</taxon>
        <taxon>Enoplea</taxon>
        <taxon>Dorylaimia</taxon>
        <taxon>Trichinellida</taxon>
        <taxon>Trichinellidae</taxon>
        <taxon>Trichinella</taxon>
    </lineage>
</organism>
<evidence type="ECO:0000256" key="6">
    <source>
        <dbReference type="ARBA" id="ARBA00022679"/>
    </source>
</evidence>
<name>A0A0V1I4T6_9BILA</name>
<feature type="transmembrane region" description="Helical" evidence="13">
    <location>
        <begin position="305"/>
        <end position="325"/>
    </location>
</feature>
<comment type="caution">
    <text evidence="15">The sequence shown here is derived from an EMBL/GenBank/DDBJ whole genome shotgun (WGS) entry which is preliminary data.</text>
</comment>
<dbReference type="FunFam" id="3.30.200.20:FF:000156">
    <property type="entry name" value="MAP kinase-activated protein kinase 3"/>
    <property type="match status" value="1"/>
</dbReference>
<dbReference type="GO" id="GO:0004674">
    <property type="term" value="F:protein serine/threonine kinase activity"/>
    <property type="evidence" value="ECO:0007669"/>
    <property type="project" value="UniProtKB-KW"/>
</dbReference>
<evidence type="ECO:0000256" key="9">
    <source>
        <dbReference type="ARBA" id="ARBA00022840"/>
    </source>
</evidence>
<dbReference type="GO" id="GO:0035095">
    <property type="term" value="P:behavioral response to nicotine"/>
    <property type="evidence" value="ECO:0007669"/>
    <property type="project" value="UniProtKB-ARBA"/>
</dbReference>
<evidence type="ECO:0000259" key="14">
    <source>
        <dbReference type="PROSITE" id="PS50011"/>
    </source>
</evidence>
<evidence type="ECO:0000256" key="4">
    <source>
        <dbReference type="ARBA" id="ARBA00022527"/>
    </source>
</evidence>
<gene>
    <name evidence="15" type="primary">Mapkapk3</name>
    <name evidence="15" type="ORF">T11_18292</name>
</gene>
<evidence type="ECO:0000256" key="5">
    <source>
        <dbReference type="ARBA" id="ARBA00022553"/>
    </source>
</evidence>
<protein>
    <recommendedName>
        <fullName evidence="3">non-specific serine/threonine protein kinase</fullName>
        <ecNumber evidence="3">2.7.11.1</ecNumber>
    </recommendedName>
</protein>
<dbReference type="FunFam" id="4.10.1170.10:FF:000001">
    <property type="entry name" value="MAP kinase-activated protein kinase 3"/>
    <property type="match status" value="1"/>
</dbReference>
<dbReference type="Gene3D" id="1.10.510.10">
    <property type="entry name" value="Transferase(Phosphotransferase) domain 1"/>
    <property type="match status" value="1"/>
</dbReference>
<dbReference type="SUPFAM" id="SSF56112">
    <property type="entry name" value="Protein kinase-like (PK-like)"/>
    <property type="match status" value="1"/>
</dbReference>
<dbReference type="Proteomes" id="UP000055024">
    <property type="component" value="Unassembled WGS sequence"/>
</dbReference>
<accession>A0A0V1I4T6</accession>
<dbReference type="InterPro" id="IPR008271">
    <property type="entry name" value="Ser/Thr_kinase_AS"/>
</dbReference>
<evidence type="ECO:0000256" key="13">
    <source>
        <dbReference type="SAM" id="Phobius"/>
    </source>
</evidence>
<dbReference type="PROSITE" id="PS00108">
    <property type="entry name" value="PROTEIN_KINASE_ST"/>
    <property type="match status" value="1"/>
</dbReference>
<dbReference type="Gene3D" id="4.10.1170.10">
    <property type="entry name" value="MAP kinase activated protein kinase 2"/>
    <property type="match status" value="1"/>
</dbReference>
<evidence type="ECO:0000256" key="1">
    <source>
        <dbReference type="ARBA" id="ARBA00001946"/>
    </source>
</evidence>
<keyword evidence="13" id="KW-1133">Transmembrane helix</keyword>
<keyword evidence="6" id="KW-0808">Transferase</keyword>
<comment type="catalytic activity">
    <reaction evidence="11">
        <text>L-seryl-[protein] + ATP = O-phospho-L-seryl-[protein] + ADP + H(+)</text>
        <dbReference type="Rhea" id="RHEA:17989"/>
        <dbReference type="Rhea" id="RHEA-COMP:9863"/>
        <dbReference type="Rhea" id="RHEA-COMP:11604"/>
        <dbReference type="ChEBI" id="CHEBI:15378"/>
        <dbReference type="ChEBI" id="CHEBI:29999"/>
        <dbReference type="ChEBI" id="CHEBI:30616"/>
        <dbReference type="ChEBI" id="CHEBI:83421"/>
        <dbReference type="ChEBI" id="CHEBI:456216"/>
        <dbReference type="EC" id="2.7.11.1"/>
    </reaction>
</comment>
<keyword evidence="7 12" id="KW-0547">Nucleotide-binding</keyword>
<keyword evidence="13" id="KW-0812">Transmembrane</keyword>
<feature type="non-terminal residue" evidence="15">
    <location>
        <position position="1"/>
    </location>
</feature>
<evidence type="ECO:0000256" key="7">
    <source>
        <dbReference type="ARBA" id="ARBA00022741"/>
    </source>
</evidence>
<evidence type="ECO:0000313" key="16">
    <source>
        <dbReference type="Proteomes" id="UP000055024"/>
    </source>
</evidence>
<dbReference type="AlphaFoldDB" id="A0A0V1I4T6"/>
<evidence type="ECO:0000256" key="12">
    <source>
        <dbReference type="PROSITE-ProRule" id="PRU10141"/>
    </source>
</evidence>
<dbReference type="GO" id="GO:0008361">
    <property type="term" value="P:regulation of cell size"/>
    <property type="evidence" value="ECO:0007669"/>
    <property type="project" value="UniProtKB-ARBA"/>
</dbReference>
<evidence type="ECO:0000256" key="10">
    <source>
        <dbReference type="ARBA" id="ARBA00047899"/>
    </source>
</evidence>
<feature type="non-terminal residue" evidence="15">
    <location>
        <position position="530"/>
    </location>
</feature>
<dbReference type="CDD" id="cd14089">
    <property type="entry name" value="STKc_MAPKAPK"/>
    <property type="match status" value="1"/>
</dbReference>
<comment type="cofactor">
    <cofactor evidence="1">
        <name>Mg(2+)</name>
        <dbReference type="ChEBI" id="CHEBI:18420"/>
    </cofactor>
</comment>
<dbReference type="OrthoDB" id="40902at2759"/>
<keyword evidence="5" id="KW-0597">Phosphoprotein</keyword>
<evidence type="ECO:0000256" key="8">
    <source>
        <dbReference type="ARBA" id="ARBA00022777"/>
    </source>
</evidence>
<dbReference type="EMBL" id="JYDP01000005">
    <property type="protein sequence ID" value="KRZ17883.1"/>
    <property type="molecule type" value="Genomic_DNA"/>
</dbReference>
<dbReference type="STRING" id="268475.A0A0V1I4T6"/>
<dbReference type="PROSITE" id="PS00107">
    <property type="entry name" value="PROTEIN_KINASE_ATP"/>
    <property type="match status" value="1"/>
</dbReference>
<comment type="similarity">
    <text evidence="2">Belongs to the protein kinase superfamily. CAMK Ser/Thr protein kinase family.</text>
</comment>
<dbReference type="Gene3D" id="3.30.200.20">
    <property type="entry name" value="Phosphorylase Kinase, domain 1"/>
    <property type="match status" value="1"/>
</dbReference>
<keyword evidence="9 12" id="KW-0067">ATP-binding</keyword>
<evidence type="ECO:0000256" key="11">
    <source>
        <dbReference type="ARBA" id="ARBA00048679"/>
    </source>
</evidence>
<keyword evidence="16" id="KW-1185">Reference proteome</keyword>
<keyword evidence="13" id="KW-0472">Membrane</keyword>
<proteinExistence type="inferred from homology"/>
<dbReference type="Pfam" id="PF00069">
    <property type="entry name" value="Pkinase"/>
    <property type="match status" value="1"/>
</dbReference>
<dbReference type="PANTHER" id="PTHR24347">
    <property type="entry name" value="SERINE/THREONINE-PROTEIN KINASE"/>
    <property type="match status" value="1"/>
</dbReference>
<keyword evidence="8 15" id="KW-0418">Kinase</keyword>
<sequence length="530" mass="60256">LSSVSFNRVQFSFIVGAETFEVYKLYFVIADDVCQKLMGKFSVYIQPYVCQDKQLHKNSMSDDGSSVPNVTQGDFQSALPATSNSAAVENDEKVEETRSFYHDADGFHFQPHSRQLTVDYRVTKTVLGVGVNGKVVECFDRKTGQKYALKILRDSPKARREVELHCMVSGHENIVKVYDVYENTYSSLKCLLMVMECMEGGELFTKIQSREMKAFTEREAASIMSEISSAVCFLHNLNVAHRDIKPENLLYSKRSENAVLKLTDFGFAKKTEPSSQKTLETPCYTPYYVAPEILASEKYDKSCDMWSFGVVMYILLCGFPPFYSMRGLAISPGMKYRIRSGQYVFPSPEWDGVSECAKDLIRGLFKTDPAARLTIEQVMAHPWITGCNQVPETPLSTLSVLAKEKDQWRDVQVEMSSALATMRVDSDQMKIKNLSESKNKLLEKRKQRTMQSSTFALTNLVVSLHHIYLSIYPFIIHLFIYCRKFTTENSNTGNILVSLNCGSQPRGTHSLGGRRRTFWGRDQLKKISFK</sequence>
<reference evidence="15 16" key="1">
    <citation type="submission" date="2015-01" db="EMBL/GenBank/DDBJ databases">
        <title>Evolution of Trichinella species and genotypes.</title>
        <authorList>
            <person name="Korhonen P.K."/>
            <person name="Edoardo P."/>
            <person name="Giuseppe L.R."/>
            <person name="Gasser R.B."/>
        </authorList>
    </citation>
    <scope>NUCLEOTIDE SEQUENCE [LARGE SCALE GENOMIC DNA]</scope>
    <source>
        <strain evidence="15">ISS1029</strain>
    </source>
</reference>
<evidence type="ECO:0000313" key="15">
    <source>
        <dbReference type="EMBL" id="KRZ17883.1"/>
    </source>
</evidence>
<dbReference type="InterPro" id="IPR000719">
    <property type="entry name" value="Prot_kinase_dom"/>
</dbReference>
<feature type="transmembrane region" description="Helical" evidence="13">
    <location>
        <begin position="454"/>
        <end position="480"/>
    </location>
</feature>
<feature type="binding site" evidence="12">
    <location>
        <position position="150"/>
    </location>
    <ligand>
        <name>ATP</name>
        <dbReference type="ChEBI" id="CHEBI:30616"/>
    </ligand>
</feature>
<feature type="domain" description="Protein kinase" evidence="14">
    <location>
        <begin position="121"/>
        <end position="384"/>
    </location>
</feature>
<dbReference type="PROSITE" id="PS50011">
    <property type="entry name" value="PROTEIN_KINASE_DOM"/>
    <property type="match status" value="1"/>
</dbReference>
<comment type="catalytic activity">
    <reaction evidence="10">
        <text>L-threonyl-[protein] + ATP = O-phospho-L-threonyl-[protein] + ADP + H(+)</text>
        <dbReference type="Rhea" id="RHEA:46608"/>
        <dbReference type="Rhea" id="RHEA-COMP:11060"/>
        <dbReference type="Rhea" id="RHEA-COMP:11605"/>
        <dbReference type="ChEBI" id="CHEBI:15378"/>
        <dbReference type="ChEBI" id="CHEBI:30013"/>
        <dbReference type="ChEBI" id="CHEBI:30616"/>
        <dbReference type="ChEBI" id="CHEBI:61977"/>
        <dbReference type="ChEBI" id="CHEBI:456216"/>
        <dbReference type="EC" id="2.7.11.1"/>
    </reaction>
</comment>
<dbReference type="InterPro" id="IPR017441">
    <property type="entry name" value="Protein_kinase_ATP_BS"/>
</dbReference>
<dbReference type="SMART" id="SM00220">
    <property type="entry name" value="S_TKc"/>
    <property type="match status" value="1"/>
</dbReference>
<dbReference type="InterPro" id="IPR027442">
    <property type="entry name" value="MAPKAPK_C"/>
</dbReference>